<keyword evidence="1 2" id="KW-0597">Phosphoprotein</keyword>
<evidence type="ECO:0000313" key="5">
    <source>
        <dbReference type="Proteomes" id="UP000295807"/>
    </source>
</evidence>
<dbReference type="SMART" id="SM00448">
    <property type="entry name" value="REC"/>
    <property type="match status" value="1"/>
</dbReference>
<dbReference type="OrthoDB" id="1121174at2"/>
<organism evidence="4 5">
    <name type="scientific">Anseongella ginsenosidimutans</name>
    <dbReference type="NCBI Taxonomy" id="496056"/>
    <lineage>
        <taxon>Bacteria</taxon>
        <taxon>Pseudomonadati</taxon>
        <taxon>Bacteroidota</taxon>
        <taxon>Sphingobacteriia</taxon>
        <taxon>Sphingobacteriales</taxon>
        <taxon>Sphingobacteriaceae</taxon>
        <taxon>Anseongella</taxon>
    </lineage>
</organism>
<evidence type="ECO:0000256" key="1">
    <source>
        <dbReference type="ARBA" id="ARBA00022553"/>
    </source>
</evidence>
<dbReference type="InterPro" id="IPR050595">
    <property type="entry name" value="Bact_response_regulator"/>
</dbReference>
<dbReference type="GO" id="GO:0000160">
    <property type="term" value="P:phosphorelay signal transduction system"/>
    <property type="evidence" value="ECO:0007669"/>
    <property type="project" value="InterPro"/>
</dbReference>
<reference evidence="4 5" key="1">
    <citation type="submission" date="2019-03" db="EMBL/GenBank/DDBJ databases">
        <title>Genomic Encyclopedia of Type Strains, Phase IV (KMG-IV): sequencing the most valuable type-strain genomes for metagenomic binning, comparative biology and taxonomic classification.</title>
        <authorList>
            <person name="Goeker M."/>
        </authorList>
    </citation>
    <scope>NUCLEOTIDE SEQUENCE [LARGE SCALE GENOMIC DNA]</scope>
    <source>
        <strain evidence="4 5">DSM 21100</strain>
    </source>
</reference>
<dbReference type="RefSeq" id="WP_132129744.1">
    <property type="nucleotide sequence ID" value="NZ_CP042432.1"/>
</dbReference>
<proteinExistence type="predicted"/>
<sequence length="133" mass="15082">MDTGKADFIVIDDNKVDCFIAEKVIENSGKGESCRVFYQATQALEYIKEQHSSPGATIVFVDIQMPVMNGFQFVDYFERLPLPKQHCFYIYALSSSINQGDIERIKAFRSVKGFLNKPLTVEMINNVVKAAFL</sequence>
<dbReference type="AlphaFoldDB" id="A0A4R3KRT3"/>
<evidence type="ECO:0000256" key="2">
    <source>
        <dbReference type="PROSITE-ProRule" id="PRU00169"/>
    </source>
</evidence>
<dbReference type="Pfam" id="PF00072">
    <property type="entry name" value="Response_reg"/>
    <property type="match status" value="1"/>
</dbReference>
<dbReference type="InterPro" id="IPR011006">
    <property type="entry name" value="CheY-like_superfamily"/>
</dbReference>
<dbReference type="PANTHER" id="PTHR44591">
    <property type="entry name" value="STRESS RESPONSE REGULATOR PROTEIN 1"/>
    <property type="match status" value="1"/>
</dbReference>
<evidence type="ECO:0000259" key="3">
    <source>
        <dbReference type="PROSITE" id="PS50110"/>
    </source>
</evidence>
<dbReference type="InterPro" id="IPR001789">
    <property type="entry name" value="Sig_transdc_resp-reg_receiver"/>
</dbReference>
<protein>
    <submittedName>
        <fullName evidence="4">Response regulator receiver domain-containing protein</fullName>
    </submittedName>
</protein>
<dbReference type="SUPFAM" id="SSF52172">
    <property type="entry name" value="CheY-like"/>
    <property type="match status" value="1"/>
</dbReference>
<dbReference type="Proteomes" id="UP000295807">
    <property type="component" value="Unassembled WGS sequence"/>
</dbReference>
<dbReference type="EMBL" id="SMAD01000008">
    <property type="protein sequence ID" value="TCS86343.1"/>
    <property type="molecule type" value="Genomic_DNA"/>
</dbReference>
<keyword evidence="5" id="KW-1185">Reference proteome</keyword>
<comment type="caution">
    <text evidence="4">The sequence shown here is derived from an EMBL/GenBank/DDBJ whole genome shotgun (WGS) entry which is preliminary data.</text>
</comment>
<dbReference type="Gene3D" id="3.40.50.2300">
    <property type="match status" value="1"/>
</dbReference>
<feature type="modified residue" description="4-aspartylphosphate" evidence="2">
    <location>
        <position position="62"/>
    </location>
</feature>
<evidence type="ECO:0000313" key="4">
    <source>
        <dbReference type="EMBL" id="TCS86343.1"/>
    </source>
</evidence>
<gene>
    <name evidence="4" type="ORF">EDD80_108136</name>
</gene>
<feature type="domain" description="Response regulatory" evidence="3">
    <location>
        <begin position="7"/>
        <end position="132"/>
    </location>
</feature>
<dbReference type="PROSITE" id="PS50110">
    <property type="entry name" value="RESPONSE_REGULATORY"/>
    <property type="match status" value="1"/>
</dbReference>
<accession>A0A4R3KRT3</accession>
<name>A0A4R3KRT3_9SPHI</name>
<dbReference type="PANTHER" id="PTHR44591:SF3">
    <property type="entry name" value="RESPONSE REGULATORY DOMAIN-CONTAINING PROTEIN"/>
    <property type="match status" value="1"/>
</dbReference>